<dbReference type="Pfam" id="PF04955">
    <property type="entry name" value="HupE_UreJ"/>
    <property type="match status" value="1"/>
</dbReference>
<sequence length="237" mass="24250">MALSKSLSASPRRALSRTVPPPRNSPFPGTETRSRHSHRTGTIMKTFVRFGILSALAAVTPSLAFAHSGGAHIHGFFAGLEHPLFGMDHLLAMVAVGMIGARAGGRSIVLVPLFFVSAMVAGALLGMAGIGLPSLETGIALSLVVFGAMVGLARPLPLAAAAALTALFGLFHGNAHGLEIPESASGIAYAAGFVLGTSMLHAIGVLSVFKLARWPMTVRTAGVATSLVGMAMAAQTF</sequence>
<feature type="transmembrane region" description="Helical" evidence="2">
    <location>
        <begin position="137"/>
        <end position="153"/>
    </location>
</feature>
<protein>
    <recommendedName>
        <fullName evidence="5">Urease accessory protein</fullName>
    </recommendedName>
</protein>
<feature type="transmembrane region" description="Helical" evidence="2">
    <location>
        <begin position="158"/>
        <end position="175"/>
    </location>
</feature>
<dbReference type="EMBL" id="NPKJ01000066">
    <property type="protein sequence ID" value="PAQ06454.1"/>
    <property type="molecule type" value="Genomic_DNA"/>
</dbReference>
<evidence type="ECO:0008006" key="5">
    <source>
        <dbReference type="Google" id="ProtNLM"/>
    </source>
</evidence>
<feature type="transmembrane region" description="Helical" evidence="2">
    <location>
        <begin position="84"/>
        <end position="101"/>
    </location>
</feature>
<dbReference type="AlphaFoldDB" id="A0A271LED6"/>
<dbReference type="OrthoDB" id="9808192at2"/>
<evidence type="ECO:0000256" key="2">
    <source>
        <dbReference type="SAM" id="Phobius"/>
    </source>
</evidence>
<dbReference type="Proteomes" id="UP000216442">
    <property type="component" value="Unassembled WGS sequence"/>
</dbReference>
<name>A0A271LED6_9HYPH</name>
<reference evidence="3 4" key="1">
    <citation type="submission" date="2017-08" db="EMBL/GenBank/DDBJ databases">
        <title>Mesorhizobium wenxinae sp. nov., a novel rhizobial species isolated from root nodules of chickpea (Cicer arietinum L.).</title>
        <authorList>
            <person name="Zhang J."/>
        </authorList>
    </citation>
    <scope>NUCLEOTIDE SEQUENCE [LARGE SCALE GENOMIC DNA]</scope>
    <source>
        <strain evidence="3 4">SDW018</strain>
    </source>
</reference>
<keyword evidence="2" id="KW-1133">Transmembrane helix</keyword>
<organism evidence="3 4">
    <name type="scientific">Mesorhizobium temperatum</name>
    <dbReference type="NCBI Taxonomy" id="241416"/>
    <lineage>
        <taxon>Bacteria</taxon>
        <taxon>Pseudomonadati</taxon>
        <taxon>Pseudomonadota</taxon>
        <taxon>Alphaproteobacteria</taxon>
        <taxon>Hyphomicrobiales</taxon>
        <taxon>Phyllobacteriaceae</taxon>
        <taxon>Mesorhizobium</taxon>
    </lineage>
</organism>
<keyword evidence="2" id="KW-0812">Transmembrane</keyword>
<comment type="caution">
    <text evidence="3">The sequence shown here is derived from an EMBL/GenBank/DDBJ whole genome shotgun (WGS) entry which is preliminary data.</text>
</comment>
<keyword evidence="4" id="KW-1185">Reference proteome</keyword>
<feature type="compositionally biased region" description="Low complexity" evidence="1">
    <location>
        <begin position="1"/>
        <end position="17"/>
    </location>
</feature>
<keyword evidence="2" id="KW-0472">Membrane</keyword>
<evidence type="ECO:0000256" key="1">
    <source>
        <dbReference type="SAM" id="MobiDB-lite"/>
    </source>
</evidence>
<evidence type="ECO:0000313" key="3">
    <source>
        <dbReference type="EMBL" id="PAQ06454.1"/>
    </source>
</evidence>
<evidence type="ECO:0000313" key="4">
    <source>
        <dbReference type="Proteomes" id="UP000216442"/>
    </source>
</evidence>
<dbReference type="InterPro" id="IPR007038">
    <property type="entry name" value="HupE_UreJ"/>
</dbReference>
<feature type="transmembrane region" description="Helical" evidence="2">
    <location>
        <begin position="46"/>
        <end position="64"/>
    </location>
</feature>
<proteinExistence type="predicted"/>
<accession>A0A271LED6</accession>
<feature type="region of interest" description="Disordered" evidence="1">
    <location>
        <begin position="1"/>
        <end position="38"/>
    </location>
</feature>
<gene>
    <name evidence="3" type="ORF">CIT26_25245</name>
</gene>
<feature type="transmembrane region" description="Helical" evidence="2">
    <location>
        <begin position="187"/>
        <end position="209"/>
    </location>
</feature>
<feature type="transmembrane region" description="Helical" evidence="2">
    <location>
        <begin position="108"/>
        <end position="131"/>
    </location>
</feature>